<dbReference type="Proteomes" id="UP001595923">
    <property type="component" value="Unassembled WGS sequence"/>
</dbReference>
<feature type="compositionally biased region" description="Basic residues" evidence="1">
    <location>
        <begin position="116"/>
        <end position="136"/>
    </location>
</feature>
<dbReference type="PANTHER" id="PTHR37292">
    <property type="entry name" value="VNG6097C"/>
    <property type="match status" value="1"/>
</dbReference>
<gene>
    <name evidence="3" type="ORF">ACFO4E_13340</name>
</gene>
<dbReference type="Pfam" id="PF03235">
    <property type="entry name" value="GmrSD_N"/>
    <property type="match status" value="1"/>
</dbReference>
<name>A0ABV9DXZ6_9ACTN</name>
<accession>A0ABV9DXZ6</accession>
<dbReference type="EMBL" id="JBHSFQ010000011">
    <property type="protein sequence ID" value="MFC4562845.1"/>
    <property type="molecule type" value="Genomic_DNA"/>
</dbReference>
<proteinExistence type="predicted"/>
<evidence type="ECO:0000313" key="4">
    <source>
        <dbReference type="Proteomes" id="UP001595923"/>
    </source>
</evidence>
<comment type="caution">
    <text evidence="3">The sequence shown here is derived from an EMBL/GenBank/DDBJ whole genome shotgun (WGS) entry which is preliminary data.</text>
</comment>
<organism evidence="3 4">
    <name type="scientific">Nocardiopsis mangrovi</name>
    <dbReference type="NCBI Taxonomy" id="1179818"/>
    <lineage>
        <taxon>Bacteria</taxon>
        <taxon>Bacillati</taxon>
        <taxon>Actinomycetota</taxon>
        <taxon>Actinomycetes</taxon>
        <taxon>Streptosporangiales</taxon>
        <taxon>Nocardiopsidaceae</taxon>
        <taxon>Nocardiopsis</taxon>
    </lineage>
</organism>
<evidence type="ECO:0000259" key="2">
    <source>
        <dbReference type="Pfam" id="PF03235"/>
    </source>
</evidence>
<dbReference type="RefSeq" id="WP_378574386.1">
    <property type="nucleotide sequence ID" value="NZ_JBHSFQ010000011.1"/>
</dbReference>
<feature type="compositionally biased region" description="Basic residues" evidence="1">
    <location>
        <begin position="146"/>
        <end position="158"/>
    </location>
</feature>
<protein>
    <submittedName>
        <fullName evidence="3">DUF262 domain-containing protein</fullName>
    </submittedName>
</protein>
<keyword evidence="4" id="KW-1185">Reference proteome</keyword>
<evidence type="ECO:0000256" key="1">
    <source>
        <dbReference type="SAM" id="MobiDB-lite"/>
    </source>
</evidence>
<dbReference type="PANTHER" id="PTHR37292:SF2">
    <property type="entry name" value="DUF262 DOMAIN-CONTAINING PROTEIN"/>
    <property type="match status" value="1"/>
</dbReference>
<feature type="region of interest" description="Disordered" evidence="1">
    <location>
        <begin position="114"/>
        <end position="177"/>
    </location>
</feature>
<evidence type="ECO:0000313" key="3">
    <source>
        <dbReference type="EMBL" id="MFC4562845.1"/>
    </source>
</evidence>
<feature type="domain" description="GmrSD restriction endonucleases N-terminal" evidence="2">
    <location>
        <begin position="24"/>
        <end position="110"/>
    </location>
</feature>
<sequence>MKGRSALAVHTFESTNEFLDELLRQLADERIQLPDFQRGWVWSQPGISGLLASISLGFSVGTLMLLRTGGDARLRHRPIEGAETTAAHGAEQLLLDGQQRMTSLFQALKLGTPAHHAGRARARPQRLVLHRPRGRCGHGGGSRGGHQVRPRNIRRRQRGPVCEVTSQDSNASKRRKG</sequence>
<reference evidence="4" key="1">
    <citation type="journal article" date="2019" name="Int. J. Syst. Evol. Microbiol.">
        <title>The Global Catalogue of Microorganisms (GCM) 10K type strain sequencing project: providing services to taxonomists for standard genome sequencing and annotation.</title>
        <authorList>
            <consortium name="The Broad Institute Genomics Platform"/>
            <consortium name="The Broad Institute Genome Sequencing Center for Infectious Disease"/>
            <person name="Wu L."/>
            <person name="Ma J."/>
        </authorList>
    </citation>
    <scope>NUCLEOTIDE SEQUENCE [LARGE SCALE GENOMIC DNA]</scope>
    <source>
        <strain evidence="4">XZYJ18</strain>
    </source>
</reference>
<dbReference type="InterPro" id="IPR004919">
    <property type="entry name" value="GmrSD_N"/>
</dbReference>